<reference evidence="4 5" key="1">
    <citation type="submission" date="2017-07" db="EMBL/GenBank/DDBJ databases">
        <authorList>
            <person name="Sun Z.S."/>
            <person name="Albrecht U."/>
            <person name="Echele G."/>
            <person name="Lee C.C."/>
        </authorList>
    </citation>
    <scope>NUCLEOTIDE SEQUENCE [LARGE SCALE GENOMIC DNA]</scope>
    <source>
        <strain evidence="4 5">CGMCC 1.12672</strain>
    </source>
</reference>
<dbReference type="PANTHER" id="PTHR44591">
    <property type="entry name" value="STRESS RESPONSE REGULATOR PROTEIN 1"/>
    <property type="match status" value="1"/>
</dbReference>
<dbReference type="RefSeq" id="WP_097062743.1">
    <property type="nucleotide sequence ID" value="NZ_OBMI01000001.1"/>
</dbReference>
<dbReference type="OrthoDB" id="7469626at2"/>
<accession>A0A285QF70</accession>
<dbReference type="SUPFAM" id="SSF52172">
    <property type="entry name" value="CheY-like"/>
    <property type="match status" value="1"/>
</dbReference>
<dbReference type="Gene3D" id="3.40.50.2300">
    <property type="match status" value="1"/>
</dbReference>
<dbReference type="AlphaFoldDB" id="A0A285QF70"/>
<dbReference type="InterPro" id="IPR050595">
    <property type="entry name" value="Bact_response_regulator"/>
</dbReference>
<evidence type="ECO:0000259" key="3">
    <source>
        <dbReference type="PROSITE" id="PS50110"/>
    </source>
</evidence>
<gene>
    <name evidence="4" type="ORF">SAMN06297144_0906</name>
</gene>
<dbReference type="PROSITE" id="PS50110">
    <property type="entry name" value="RESPONSE_REGULATORY"/>
    <property type="match status" value="1"/>
</dbReference>
<feature type="modified residue" description="4-aspartylphosphate" evidence="2">
    <location>
        <position position="54"/>
    </location>
</feature>
<feature type="domain" description="Response regulatory" evidence="3">
    <location>
        <begin position="5"/>
        <end position="121"/>
    </location>
</feature>
<dbReference type="EMBL" id="OBMI01000001">
    <property type="protein sequence ID" value="SOB80134.1"/>
    <property type="molecule type" value="Genomic_DNA"/>
</dbReference>
<dbReference type="InterPro" id="IPR011006">
    <property type="entry name" value="CheY-like_superfamily"/>
</dbReference>
<evidence type="ECO:0000313" key="4">
    <source>
        <dbReference type="EMBL" id="SOB80134.1"/>
    </source>
</evidence>
<proteinExistence type="predicted"/>
<protein>
    <submittedName>
        <fullName evidence="4">Response regulator receiver domain-containing protein</fullName>
    </submittedName>
</protein>
<sequence>MTARTILVVDDRPINLRVMQVRLAQAGHRVLAAGEGRSALALLAAWPVDLVLLDAVMPGLSGIDVLLTLRRDPATAALPVIVVTGRSEPSAAVEALAAGADDWIAKPFSFDLLIARIDRVLARAAKPGTAREDTGLLASVQALQLQVARLEG</sequence>
<keyword evidence="5" id="KW-1185">Reference proteome</keyword>
<dbReference type="PANTHER" id="PTHR44591:SF3">
    <property type="entry name" value="RESPONSE REGULATORY DOMAIN-CONTAINING PROTEIN"/>
    <property type="match status" value="1"/>
</dbReference>
<evidence type="ECO:0000313" key="5">
    <source>
        <dbReference type="Proteomes" id="UP000219494"/>
    </source>
</evidence>
<dbReference type="GO" id="GO:0000160">
    <property type="term" value="P:phosphorelay signal transduction system"/>
    <property type="evidence" value="ECO:0007669"/>
    <property type="project" value="InterPro"/>
</dbReference>
<organism evidence="4 5">
    <name type="scientific">Sphingomonas guangdongensis</name>
    <dbReference type="NCBI Taxonomy" id="1141890"/>
    <lineage>
        <taxon>Bacteria</taxon>
        <taxon>Pseudomonadati</taxon>
        <taxon>Pseudomonadota</taxon>
        <taxon>Alphaproteobacteria</taxon>
        <taxon>Sphingomonadales</taxon>
        <taxon>Sphingomonadaceae</taxon>
        <taxon>Sphingomonas</taxon>
    </lineage>
</organism>
<name>A0A285QF70_9SPHN</name>
<keyword evidence="1 2" id="KW-0597">Phosphoprotein</keyword>
<dbReference type="SMART" id="SM00448">
    <property type="entry name" value="REC"/>
    <property type="match status" value="1"/>
</dbReference>
<dbReference type="InterPro" id="IPR001789">
    <property type="entry name" value="Sig_transdc_resp-reg_receiver"/>
</dbReference>
<dbReference type="Proteomes" id="UP000219494">
    <property type="component" value="Unassembled WGS sequence"/>
</dbReference>
<dbReference type="Pfam" id="PF00072">
    <property type="entry name" value="Response_reg"/>
    <property type="match status" value="1"/>
</dbReference>
<evidence type="ECO:0000256" key="1">
    <source>
        <dbReference type="ARBA" id="ARBA00022553"/>
    </source>
</evidence>
<evidence type="ECO:0000256" key="2">
    <source>
        <dbReference type="PROSITE-ProRule" id="PRU00169"/>
    </source>
</evidence>